<accession>A0AAD9UNH3</accession>
<dbReference type="EMBL" id="JALLKP010000003">
    <property type="protein sequence ID" value="KAK2195806.1"/>
    <property type="molecule type" value="Genomic_DNA"/>
</dbReference>
<gene>
    <name evidence="2" type="ORF">BdWA1_002400</name>
</gene>
<feature type="compositionally biased region" description="Low complexity" evidence="1">
    <location>
        <begin position="202"/>
        <end position="212"/>
    </location>
</feature>
<comment type="caution">
    <text evidence="2">The sequence shown here is derived from an EMBL/GenBank/DDBJ whole genome shotgun (WGS) entry which is preliminary data.</text>
</comment>
<organism evidence="2 3">
    <name type="scientific">Babesia duncani</name>
    <dbReference type="NCBI Taxonomy" id="323732"/>
    <lineage>
        <taxon>Eukaryota</taxon>
        <taxon>Sar</taxon>
        <taxon>Alveolata</taxon>
        <taxon>Apicomplexa</taxon>
        <taxon>Aconoidasida</taxon>
        <taxon>Piroplasmida</taxon>
        <taxon>Babesiidae</taxon>
        <taxon>Babesia</taxon>
    </lineage>
</organism>
<feature type="region of interest" description="Disordered" evidence="1">
    <location>
        <begin position="154"/>
        <end position="227"/>
    </location>
</feature>
<reference evidence="2" key="1">
    <citation type="journal article" date="2023" name="Nat. Microbiol.">
        <title>Babesia duncani multi-omics identifies virulence factors and drug targets.</title>
        <authorList>
            <person name="Singh P."/>
            <person name="Lonardi S."/>
            <person name="Liang Q."/>
            <person name="Vydyam P."/>
            <person name="Khabirova E."/>
            <person name="Fang T."/>
            <person name="Gihaz S."/>
            <person name="Thekkiniath J."/>
            <person name="Munshi M."/>
            <person name="Abel S."/>
            <person name="Ciampossin L."/>
            <person name="Batugedara G."/>
            <person name="Gupta M."/>
            <person name="Lu X.M."/>
            <person name="Lenz T."/>
            <person name="Chakravarty S."/>
            <person name="Cornillot E."/>
            <person name="Hu Y."/>
            <person name="Ma W."/>
            <person name="Gonzalez L.M."/>
            <person name="Sanchez S."/>
            <person name="Estrada K."/>
            <person name="Sanchez-Flores A."/>
            <person name="Montero E."/>
            <person name="Harb O.S."/>
            <person name="Le Roch K.G."/>
            <person name="Mamoun C.B."/>
        </authorList>
    </citation>
    <scope>NUCLEOTIDE SEQUENCE</scope>
    <source>
        <strain evidence="2">WA1</strain>
    </source>
</reference>
<dbReference type="Proteomes" id="UP001214638">
    <property type="component" value="Unassembled WGS sequence"/>
</dbReference>
<evidence type="ECO:0000313" key="2">
    <source>
        <dbReference type="EMBL" id="KAK2195806.1"/>
    </source>
</evidence>
<dbReference type="AlphaFoldDB" id="A0AAD9UNH3"/>
<dbReference type="RefSeq" id="XP_067802649.1">
    <property type="nucleotide sequence ID" value="XM_067947427.1"/>
</dbReference>
<dbReference type="KEGG" id="bdw:94336698"/>
<evidence type="ECO:0000256" key="1">
    <source>
        <dbReference type="SAM" id="MobiDB-lite"/>
    </source>
</evidence>
<feature type="compositionally biased region" description="Low complexity" evidence="1">
    <location>
        <begin position="59"/>
        <end position="71"/>
    </location>
</feature>
<feature type="compositionally biased region" description="Basic and acidic residues" evidence="1">
    <location>
        <begin position="35"/>
        <end position="49"/>
    </location>
</feature>
<protein>
    <submittedName>
        <fullName evidence="2">Uncharacterized protein</fullName>
    </submittedName>
</protein>
<feature type="compositionally biased region" description="Basic and acidic residues" evidence="1">
    <location>
        <begin position="81"/>
        <end position="90"/>
    </location>
</feature>
<proteinExistence type="predicted"/>
<sequence length="227" mass="26527">MIKRNRPTQTHHGSIRNQRMVGRDQNTAPVPPPPKPEEQHPHQQQEKTSEPVPPKSHGNNNTIANATEAAEPVSRYIPLDVVKDRREHANEGQNRTTKLQRDSRNSMRQGRDDIQNHDAKITDHNTGDDVYKALLNYHRMRFIEFKKHYNLNSDIVQKQNKNSENDSDKRMQSKMGKARPKHPFRQQQQQQQQPHEGNPWQNNNGTNANMDTNRNRHGRSQNKRQTQ</sequence>
<feature type="compositionally biased region" description="Basic and acidic residues" evidence="1">
    <location>
        <begin position="161"/>
        <end position="171"/>
    </location>
</feature>
<feature type="region of interest" description="Disordered" evidence="1">
    <location>
        <begin position="1"/>
        <end position="125"/>
    </location>
</feature>
<evidence type="ECO:0000313" key="3">
    <source>
        <dbReference type="Proteomes" id="UP001214638"/>
    </source>
</evidence>
<feature type="compositionally biased region" description="Basic residues" evidence="1">
    <location>
        <begin position="215"/>
        <end position="227"/>
    </location>
</feature>
<feature type="compositionally biased region" description="Polar residues" evidence="1">
    <location>
        <begin position="7"/>
        <end position="17"/>
    </location>
</feature>
<feature type="compositionally biased region" description="Basic and acidic residues" evidence="1">
    <location>
        <begin position="99"/>
        <end position="125"/>
    </location>
</feature>
<keyword evidence="3" id="KW-1185">Reference proteome</keyword>
<dbReference type="GeneID" id="94336698"/>
<name>A0AAD9UNH3_9APIC</name>